<evidence type="ECO:0000259" key="5">
    <source>
        <dbReference type="Pfam" id="PF18073"/>
    </source>
</evidence>
<evidence type="ECO:0000256" key="1">
    <source>
        <dbReference type="ARBA" id="ARBA00022723"/>
    </source>
</evidence>
<dbReference type="STRING" id="1778263.TPER_HE00033"/>
<reference evidence="7" key="1">
    <citation type="submission" date="2016-01" db="EMBL/GenBank/DDBJ databases">
        <authorList>
            <person name="Husnik F."/>
        </authorList>
    </citation>
    <scope>NUCLEOTIDE SEQUENCE [LARGE SCALE GENOMIC DNA]</scope>
</reference>
<dbReference type="InterPro" id="IPR011990">
    <property type="entry name" value="TPR-like_helical_dom_sf"/>
</dbReference>
<feature type="binding site" evidence="4">
    <location>
        <position position="370"/>
    </location>
    <ligand>
        <name>Fe cation</name>
        <dbReference type="ChEBI" id="CHEBI:24875"/>
    </ligand>
</feature>
<dbReference type="PANTHER" id="PTHR45586:SF1">
    <property type="entry name" value="LIPOPOLYSACCHARIDE ASSEMBLY PROTEIN B"/>
    <property type="match status" value="1"/>
</dbReference>
<dbReference type="KEGG" id="hed:TPER_HE00033"/>
<dbReference type="OrthoDB" id="507476at2"/>
<dbReference type="GO" id="GO:0009898">
    <property type="term" value="C:cytoplasmic side of plasma membrane"/>
    <property type="evidence" value="ECO:0007669"/>
    <property type="project" value="UniProtKB-UniRule"/>
</dbReference>
<keyword evidence="1 4" id="KW-0479">Metal-binding</keyword>
<dbReference type="SUPFAM" id="SSF48452">
    <property type="entry name" value="TPR-like"/>
    <property type="match status" value="2"/>
</dbReference>
<keyword evidence="4" id="KW-0408">Iron</keyword>
<evidence type="ECO:0000313" key="6">
    <source>
        <dbReference type="EMBL" id="CUX96986.1"/>
    </source>
</evidence>
<feature type="domain" description="LapB rubredoxin metal binding" evidence="5">
    <location>
        <begin position="351"/>
        <end position="378"/>
    </location>
</feature>
<dbReference type="GO" id="GO:0005506">
    <property type="term" value="F:iron ion binding"/>
    <property type="evidence" value="ECO:0007669"/>
    <property type="project" value="UniProtKB-UniRule"/>
</dbReference>
<dbReference type="Pfam" id="PF18073">
    <property type="entry name" value="Zn_ribbon_LapB"/>
    <property type="match status" value="1"/>
</dbReference>
<dbReference type="AlphaFoldDB" id="A0A143WTQ3"/>
<keyword evidence="2 4" id="KW-0677">Repeat</keyword>
<evidence type="ECO:0000313" key="7">
    <source>
        <dbReference type="Proteomes" id="UP000095477"/>
    </source>
</evidence>
<comment type="similarity">
    <text evidence="4">Belongs to the LapB family.</text>
</comment>
<sequence>MLALLFLLLPVAAASSWYMGRKSAQQDKQQQEANCFAGISCLLSNQQDNAVDLSLNMLKEHSNAVEAHLTLGNLFRSCGEVDRAIRIHRAFMDSISLTFEQRLLAIQQLGKDYMVAGFYDRAEDMFSQLVNEKDFRVGALSLLLQIYQATSEWSKAIDVAEKLVKLGKEQRRVEIAHFYCELALQAIDREDIDRAILLLKKGATADKNSARVSIIRARIFIDQQDYNGAVSELTRVLDQDQEMISETLPMLQLCYHALNQATAWVEFLELCVEKNTGSEAELLLTDIIEREQGPEVAQGYINQQLRQHPTMRMFHRLIDFHLSEAEDGRAKESLLTLRDMVGEQIHTKPRYRCQKCGFTSYNLYWHCPSCKSWASVKPIRGLDGQ</sequence>
<keyword evidence="4" id="KW-0812">Transmembrane</keyword>
<evidence type="ECO:0000256" key="2">
    <source>
        <dbReference type="ARBA" id="ARBA00022737"/>
    </source>
</evidence>
<dbReference type="Proteomes" id="UP000095477">
    <property type="component" value="Chromosome I"/>
</dbReference>
<dbReference type="GO" id="GO:0008653">
    <property type="term" value="P:lipopolysaccharide metabolic process"/>
    <property type="evidence" value="ECO:0007669"/>
    <property type="project" value="InterPro"/>
</dbReference>
<dbReference type="PANTHER" id="PTHR45586">
    <property type="entry name" value="TPR REPEAT-CONTAINING PROTEIN PA4667"/>
    <property type="match status" value="1"/>
</dbReference>
<dbReference type="EMBL" id="LN999835">
    <property type="protein sequence ID" value="CUX96986.1"/>
    <property type="molecule type" value="Genomic_DNA"/>
</dbReference>
<dbReference type="RefSeq" id="WP_067567291.1">
    <property type="nucleotide sequence ID" value="NZ_LN999835.1"/>
</dbReference>
<keyword evidence="3 4" id="KW-0802">TPR repeat</keyword>
<dbReference type="NCBIfam" id="NF008753">
    <property type="entry name" value="PRK11788.1-1"/>
    <property type="match status" value="1"/>
</dbReference>
<dbReference type="Gene3D" id="1.25.40.10">
    <property type="entry name" value="Tetratricopeptide repeat domain"/>
    <property type="match status" value="1"/>
</dbReference>
<dbReference type="InterPro" id="IPR030865">
    <property type="entry name" value="LapB"/>
</dbReference>
<feature type="topological domain" description="Cytoplasmic" evidence="4">
    <location>
        <begin position="21"/>
        <end position="385"/>
    </location>
</feature>
<comment type="subcellular location">
    <subcellularLocation>
        <location evidence="4">Cell inner membrane</location>
        <topology evidence="4">Single-pass membrane protein</topology>
        <orientation evidence="4">Cytoplasmic side</orientation>
    </subcellularLocation>
</comment>
<dbReference type="HAMAP" id="MF_00994">
    <property type="entry name" value="LPS_assembly_LapB"/>
    <property type="match status" value="1"/>
</dbReference>
<dbReference type="InterPro" id="IPR041166">
    <property type="entry name" value="Rubredoxin_2"/>
</dbReference>
<keyword evidence="7" id="KW-1185">Reference proteome</keyword>
<feature type="binding site" evidence="4">
    <location>
        <position position="367"/>
    </location>
    <ligand>
        <name>Fe cation</name>
        <dbReference type="ChEBI" id="CHEBI:24875"/>
    </ligand>
</feature>
<evidence type="ECO:0000256" key="4">
    <source>
        <dbReference type="HAMAP-Rule" id="MF_00994"/>
    </source>
</evidence>
<keyword evidence="4" id="KW-0997">Cell inner membrane</keyword>
<feature type="binding site" evidence="4">
    <location>
        <position position="356"/>
    </location>
    <ligand>
        <name>Fe cation</name>
        <dbReference type="ChEBI" id="CHEBI:24875"/>
    </ligand>
</feature>
<comment type="function">
    <text evidence="4">Modulates cellular lipopolysaccharide (LPS) levels by regulating LpxC, which is involved in lipid A biosynthesis. May act by modulating the proteolytic activity of FtsH towards LpxC. May also coordinate assembly of proteins involved in LPS synthesis at the plasma membrane.</text>
</comment>
<accession>A0A143WTQ3</accession>
<gene>
    <name evidence="4" type="primary">lapB</name>
    <name evidence="6" type="ORF">TPER_HE00033</name>
</gene>
<keyword evidence="4" id="KW-1003">Cell membrane</keyword>
<keyword evidence="4" id="KW-1133">Transmembrane helix</keyword>
<dbReference type="InterPro" id="IPR051012">
    <property type="entry name" value="CellSynth/LPSAsmb/PSIAsmb"/>
</dbReference>
<keyword evidence="4" id="KW-0472">Membrane</keyword>
<dbReference type="InterPro" id="IPR019734">
    <property type="entry name" value="TPR_rpt"/>
</dbReference>
<dbReference type="GO" id="GO:0046890">
    <property type="term" value="P:regulation of lipid biosynthetic process"/>
    <property type="evidence" value="ECO:0007669"/>
    <property type="project" value="UniProtKB-UniRule"/>
</dbReference>
<evidence type="ECO:0000256" key="3">
    <source>
        <dbReference type="ARBA" id="ARBA00022803"/>
    </source>
</evidence>
<feature type="binding site" evidence="4">
    <location>
        <position position="353"/>
    </location>
    <ligand>
        <name>Fe cation</name>
        <dbReference type="ChEBI" id="CHEBI:24875"/>
    </ligand>
</feature>
<protein>
    <recommendedName>
        <fullName evidence="4">Lipopolysaccharide assembly protein B</fullName>
    </recommendedName>
</protein>
<dbReference type="PATRIC" id="fig|1778263.3.peg.30"/>
<dbReference type="Pfam" id="PF13176">
    <property type="entry name" value="TPR_7"/>
    <property type="match status" value="1"/>
</dbReference>
<organism evidence="6 7">
    <name type="scientific">Candidatus Hoaglandella endobia</name>
    <dbReference type="NCBI Taxonomy" id="1778263"/>
    <lineage>
        <taxon>Bacteria</taxon>
        <taxon>Pseudomonadati</taxon>
        <taxon>Pseudomonadota</taxon>
        <taxon>Gammaproteobacteria</taxon>
        <taxon>Enterobacterales</taxon>
        <taxon>Enterobacteriaceae</taxon>
        <taxon>Candidatus Hoaglandella</taxon>
    </lineage>
</organism>
<dbReference type="NCBIfam" id="NF008757">
    <property type="entry name" value="PRK11788.1-5"/>
    <property type="match status" value="1"/>
</dbReference>
<proteinExistence type="inferred from homology"/>
<dbReference type="NCBIfam" id="NF008756">
    <property type="entry name" value="PRK11788.1-4"/>
    <property type="match status" value="1"/>
</dbReference>
<name>A0A143WTQ3_9ENTR</name>